<evidence type="ECO:0000256" key="1">
    <source>
        <dbReference type="ARBA" id="ARBA00022734"/>
    </source>
</evidence>
<dbReference type="Ensembl" id="ENSMODT00000021431.3">
    <property type="protein sequence ID" value="ENSMODP00000021061.3"/>
    <property type="gene ID" value="ENSMODG00000016898.3"/>
</dbReference>
<dbReference type="InterPro" id="IPR001304">
    <property type="entry name" value="C-type_lectin-like"/>
</dbReference>
<proteinExistence type="predicted"/>
<feature type="domain" description="C-type lectin" evidence="3">
    <location>
        <begin position="48"/>
        <end position="152"/>
    </location>
</feature>
<dbReference type="eggNOG" id="KOG4297">
    <property type="taxonomic scope" value="Eukaryota"/>
</dbReference>
<reference evidence="4 5" key="1">
    <citation type="journal article" date="2007" name="Nature">
        <title>Genome of the marsupial Monodelphis domestica reveals innovation in non-coding sequences.</title>
        <authorList>
            <person name="Mikkelsen T.S."/>
            <person name="Wakefield M.J."/>
            <person name="Aken B."/>
            <person name="Amemiya C.T."/>
            <person name="Chang J.L."/>
            <person name="Duke S."/>
            <person name="Garber M."/>
            <person name="Gentles A.J."/>
            <person name="Goodstadt L."/>
            <person name="Heger A."/>
            <person name="Jurka J."/>
            <person name="Kamal M."/>
            <person name="Mauceli E."/>
            <person name="Searle S.M."/>
            <person name="Sharpe T."/>
            <person name="Baker M.L."/>
            <person name="Batzer M.A."/>
            <person name="Benos P.V."/>
            <person name="Belov K."/>
            <person name="Clamp M."/>
            <person name="Cook A."/>
            <person name="Cuff J."/>
            <person name="Das R."/>
            <person name="Davidow L."/>
            <person name="Deakin J.E."/>
            <person name="Fazzari M.J."/>
            <person name="Glass J.L."/>
            <person name="Grabherr M."/>
            <person name="Greally J.M."/>
            <person name="Gu W."/>
            <person name="Hore T.A."/>
            <person name="Huttley G.A."/>
            <person name="Kleber M."/>
            <person name="Jirtle R.L."/>
            <person name="Koina E."/>
            <person name="Lee J.T."/>
            <person name="Mahony S."/>
            <person name="Marra M.A."/>
            <person name="Miller R.D."/>
            <person name="Nicholls R.D."/>
            <person name="Oda M."/>
            <person name="Papenfuss A.T."/>
            <person name="Parra Z.E."/>
            <person name="Pollock D.D."/>
            <person name="Ray D.A."/>
            <person name="Schein J.E."/>
            <person name="Speed T.P."/>
            <person name="Thompson K."/>
            <person name="VandeBerg J.L."/>
            <person name="Wade C.M."/>
            <person name="Walker J.A."/>
            <person name="Waters P.D."/>
            <person name="Webber C."/>
            <person name="Weidman J.R."/>
            <person name="Xie X."/>
            <person name="Zody M.C."/>
            <person name="Baldwin J."/>
            <person name="Abdouelleil A."/>
            <person name="Abdulkadir J."/>
            <person name="Abebe A."/>
            <person name="Abera B."/>
            <person name="Abreu J."/>
            <person name="Acer S.C."/>
            <person name="Aftuck L."/>
            <person name="Alexander A."/>
            <person name="An P."/>
            <person name="Anderson E."/>
            <person name="Anderson S."/>
            <person name="Arachi H."/>
            <person name="Azer M."/>
            <person name="Bachantsang P."/>
            <person name="Barry A."/>
            <person name="Bayul T."/>
            <person name="Berlin A."/>
            <person name="Bessette D."/>
            <person name="Bloom T."/>
            <person name="Bloom T."/>
            <person name="Boguslavskiy L."/>
            <person name="Bonnet C."/>
            <person name="Boukhgalter B."/>
            <person name="Bourzgui I."/>
            <person name="Brown A."/>
            <person name="Cahill P."/>
            <person name="Channer S."/>
            <person name="Cheshatsang Y."/>
            <person name="Chuda L."/>
            <person name="Citroen M."/>
            <person name="Collymore A."/>
            <person name="Cooke P."/>
            <person name="Costello M."/>
            <person name="D'Aco K."/>
            <person name="Daza R."/>
            <person name="De Haan G."/>
            <person name="DeGray S."/>
            <person name="DeMaso C."/>
            <person name="Dhargay N."/>
            <person name="Dooley K."/>
            <person name="Dooley E."/>
            <person name="Doricent M."/>
            <person name="Dorje P."/>
            <person name="Dorjee K."/>
            <person name="Dupes A."/>
            <person name="Elong R."/>
            <person name="Falk J."/>
            <person name="Farina A."/>
            <person name="Faro S."/>
            <person name="Ferguson D."/>
            <person name="Fisher S."/>
            <person name="Foley C.D."/>
            <person name="Franke A."/>
            <person name="Friedrich D."/>
            <person name="Gadbois L."/>
            <person name="Gearin G."/>
            <person name="Gearin C.R."/>
            <person name="Giannoukos G."/>
            <person name="Goode T."/>
            <person name="Graham J."/>
            <person name="Grandbois E."/>
            <person name="Grewal S."/>
            <person name="Gyaltsen K."/>
            <person name="Hafez N."/>
            <person name="Hagos B."/>
            <person name="Hall J."/>
            <person name="Henson C."/>
            <person name="Hollinger A."/>
            <person name="Honan T."/>
            <person name="Huard M.D."/>
            <person name="Hughes L."/>
            <person name="Hurhula B."/>
            <person name="Husby M.E."/>
            <person name="Kamat A."/>
            <person name="Kanga B."/>
            <person name="Kashin S."/>
            <person name="Khazanovich D."/>
            <person name="Kisner P."/>
            <person name="Lance K."/>
            <person name="Lara M."/>
            <person name="Lee W."/>
            <person name="Lennon N."/>
            <person name="Letendre F."/>
            <person name="LeVine R."/>
            <person name="Lipovsky A."/>
            <person name="Liu X."/>
            <person name="Liu J."/>
            <person name="Liu S."/>
            <person name="Lokyitsang T."/>
            <person name="Lokyitsang Y."/>
            <person name="Lubonja R."/>
            <person name="Lui A."/>
            <person name="MacDonald P."/>
            <person name="Magnisalis V."/>
            <person name="Maru K."/>
            <person name="Matthews C."/>
            <person name="McCusker W."/>
            <person name="McDonough S."/>
            <person name="Mehta T."/>
            <person name="Meldrim J."/>
            <person name="Meneus L."/>
            <person name="Mihai O."/>
            <person name="Mihalev A."/>
            <person name="Mihova T."/>
            <person name="Mittelman R."/>
            <person name="Mlenga V."/>
            <person name="Montmayeur A."/>
            <person name="Mulrain L."/>
            <person name="Navidi A."/>
            <person name="Naylor J."/>
            <person name="Negash T."/>
            <person name="Nguyen T."/>
            <person name="Nguyen N."/>
            <person name="Nicol R."/>
            <person name="Norbu C."/>
            <person name="Norbu N."/>
            <person name="Novod N."/>
            <person name="O'Neill B."/>
            <person name="Osman S."/>
            <person name="Markiewicz E."/>
            <person name="Oyono O.L."/>
            <person name="Patti C."/>
            <person name="Phunkhang P."/>
            <person name="Pierre F."/>
            <person name="Priest M."/>
            <person name="Raghuraman S."/>
            <person name="Rege F."/>
            <person name="Reyes R."/>
            <person name="Rise C."/>
            <person name="Rogov P."/>
            <person name="Ross K."/>
            <person name="Ryan E."/>
            <person name="Settipalli S."/>
            <person name="Shea T."/>
            <person name="Sherpa N."/>
            <person name="Shi L."/>
            <person name="Shih D."/>
            <person name="Sparrow T."/>
            <person name="Spaulding J."/>
            <person name="Stalker J."/>
            <person name="Stange-Thomann N."/>
            <person name="Stavropoulos S."/>
            <person name="Stone C."/>
            <person name="Strader C."/>
            <person name="Tesfaye S."/>
            <person name="Thomson T."/>
            <person name="Thoulutsang Y."/>
            <person name="Thoulutsang D."/>
            <person name="Topham K."/>
            <person name="Topping I."/>
            <person name="Tsamla T."/>
            <person name="Vassiliev H."/>
            <person name="Vo A."/>
            <person name="Wangchuk T."/>
            <person name="Wangdi T."/>
            <person name="Weiand M."/>
            <person name="Wilkinson J."/>
            <person name="Wilson A."/>
            <person name="Yadav S."/>
            <person name="Young G."/>
            <person name="Yu Q."/>
            <person name="Zembek L."/>
            <person name="Zhong D."/>
            <person name="Zimmer A."/>
            <person name="Zwirko Z."/>
            <person name="Jaffe D.B."/>
            <person name="Alvarez P."/>
            <person name="Brockman W."/>
            <person name="Butler J."/>
            <person name="Chin C."/>
            <person name="Gnerre S."/>
            <person name="MacCallum I."/>
            <person name="Graves J.A."/>
            <person name="Ponting C.P."/>
            <person name="Breen M."/>
            <person name="Samollow P.B."/>
            <person name="Lander E.S."/>
            <person name="Lindblad-Toh K."/>
        </authorList>
    </citation>
    <scope>NUCLEOTIDE SEQUENCE [LARGE SCALE GENOMIC DNA]</scope>
</reference>
<evidence type="ECO:0000256" key="2">
    <source>
        <dbReference type="SAM" id="SignalP"/>
    </source>
</evidence>
<protein>
    <recommendedName>
        <fullName evidence="3">C-type lectin domain-containing protein</fullName>
    </recommendedName>
</protein>
<keyword evidence="1" id="KW-0430">Lectin</keyword>
<feature type="signal peptide" evidence="2">
    <location>
        <begin position="1"/>
        <end position="27"/>
    </location>
</feature>
<dbReference type="Gene3D" id="3.10.100.10">
    <property type="entry name" value="Mannose-Binding Protein A, subunit A"/>
    <property type="match status" value="1"/>
</dbReference>
<dbReference type="InterPro" id="IPR016186">
    <property type="entry name" value="C-type_lectin-like/link_sf"/>
</dbReference>
<evidence type="ECO:0000313" key="5">
    <source>
        <dbReference type="Proteomes" id="UP000002280"/>
    </source>
</evidence>
<feature type="chain" id="PRO_5023860549" description="C-type lectin domain-containing protein" evidence="2">
    <location>
        <begin position="28"/>
        <end position="190"/>
    </location>
</feature>
<keyword evidence="5" id="KW-1185">Reference proteome</keyword>
<dbReference type="GO" id="GO:0070492">
    <property type="term" value="F:oligosaccharide binding"/>
    <property type="evidence" value="ECO:0000318"/>
    <property type="project" value="GO_Central"/>
</dbReference>
<dbReference type="Pfam" id="PF00059">
    <property type="entry name" value="Lectin_C"/>
    <property type="match status" value="1"/>
</dbReference>
<dbReference type="AlphaFoldDB" id="F6Y1F0"/>
<reference evidence="4" key="3">
    <citation type="submission" date="2025-09" db="UniProtKB">
        <authorList>
            <consortium name="Ensembl"/>
        </authorList>
    </citation>
    <scope>IDENTIFICATION</scope>
</reference>
<dbReference type="SUPFAM" id="SSF56436">
    <property type="entry name" value="C-type lectin-like"/>
    <property type="match status" value="1"/>
</dbReference>
<dbReference type="GO" id="GO:0005615">
    <property type="term" value="C:extracellular space"/>
    <property type="evidence" value="ECO:0000318"/>
    <property type="project" value="GO_Central"/>
</dbReference>
<accession>F6Y1F0</accession>
<dbReference type="GO" id="GO:0008284">
    <property type="term" value="P:positive regulation of cell population proliferation"/>
    <property type="evidence" value="ECO:0000318"/>
    <property type="project" value="GO_Central"/>
</dbReference>
<evidence type="ECO:0000259" key="3">
    <source>
        <dbReference type="PROSITE" id="PS50041"/>
    </source>
</evidence>
<dbReference type="PRINTS" id="PR01504">
    <property type="entry name" value="PNCREATITSAP"/>
</dbReference>
<dbReference type="InterPro" id="IPR050111">
    <property type="entry name" value="C-type_lectin/snaclec_domain"/>
</dbReference>
<dbReference type="Bgee" id="ENSMODG00000016898">
    <property type="expression patterns" value="Expressed in endometrium and 2 other cell types or tissues"/>
</dbReference>
<dbReference type="GO" id="GO:0061844">
    <property type="term" value="P:antimicrobial humoral immune response mediated by antimicrobial peptide"/>
    <property type="evidence" value="ECO:0000318"/>
    <property type="project" value="GO_Central"/>
</dbReference>
<dbReference type="Proteomes" id="UP000002280">
    <property type="component" value="Chromosome 1"/>
</dbReference>
<dbReference type="HOGENOM" id="CLU_049894_18_0_1"/>
<dbReference type="OMA" id="TMIMENR"/>
<dbReference type="GeneTree" id="ENSGT00940000154447"/>
<organism evidence="4 5">
    <name type="scientific">Monodelphis domestica</name>
    <name type="common">Gray short-tailed opossum</name>
    <dbReference type="NCBI Taxonomy" id="13616"/>
    <lineage>
        <taxon>Eukaryota</taxon>
        <taxon>Metazoa</taxon>
        <taxon>Chordata</taxon>
        <taxon>Craniata</taxon>
        <taxon>Vertebrata</taxon>
        <taxon>Euteleostomi</taxon>
        <taxon>Mammalia</taxon>
        <taxon>Metatheria</taxon>
        <taxon>Didelphimorphia</taxon>
        <taxon>Didelphidae</taxon>
        <taxon>Monodelphis</taxon>
    </lineage>
</organism>
<keyword evidence="2" id="KW-0732">Signal</keyword>
<dbReference type="GO" id="GO:0038023">
    <property type="term" value="F:signaling receptor activity"/>
    <property type="evidence" value="ECO:0000318"/>
    <property type="project" value="GO_Central"/>
</dbReference>
<evidence type="ECO:0000313" key="4">
    <source>
        <dbReference type="Ensembl" id="ENSMODP00000021061.3"/>
    </source>
</evidence>
<sequence length="190" mass="21522">VMLSPMMAPTFSGLIFTCLLLTGLSQGQQDAADAPSARSSCPQGFALHGSYCYGLLGIIINETWNSAELQCQAYPSGHLLSLLNEAEAKFVASMIKEYPDVKCPIWIGLHDPNKNRRWKWSSNSLYLYQAWEQNFPSATTRNYCVSLSFESGELEREKYSYFFHLSSIISLHVLPEPLNTFDHLLTRIWE</sequence>
<dbReference type="PANTHER" id="PTHR22803">
    <property type="entry name" value="MANNOSE, PHOSPHOLIPASE, LECTIN RECEPTOR RELATED"/>
    <property type="match status" value="1"/>
</dbReference>
<dbReference type="GO" id="GO:0042834">
    <property type="term" value="F:peptidoglycan binding"/>
    <property type="evidence" value="ECO:0000318"/>
    <property type="project" value="GO_Central"/>
</dbReference>
<dbReference type="PROSITE" id="PS50041">
    <property type="entry name" value="C_TYPE_LECTIN_2"/>
    <property type="match status" value="1"/>
</dbReference>
<dbReference type="InterPro" id="IPR016187">
    <property type="entry name" value="CTDL_fold"/>
</dbReference>
<dbReference type="InParanoid" id="F6Y1F0"/>
<reference evidence="4" key="2">
    <citation type="submission" date="2025-08" db="UniProtKB">
        <authorList>
            <consortium name="Ensembl"/>
        </authorList>
    </citation>
    <scope>IDENTIFICATION</scope>
</reference>
<dbReference type="GO" id="GO:0043434">
    <property type="term" value="P:response to peptide hormone"/>
    <property type="evidence" value="ECO:0000318"/>
    <property type="project" value="GO_Central"/>
</dbReference>
<dbReference type="SMART" id="SM00034">
    <property type="entry name" value="CLECT"/>
    <property type="match status" value="1"/>
</dbReference>
<name>F6Y1F0_MONDO</name>